<evidence type="ECO:0000313" key="3">
    <source>
        <dbReference type="Proteomes" id="UP000033772"/>
    </source>
</evidence>
<sequence length="126" mass="13715">MTAVVVFGWFVLTLVFVDELLAMAAFGVWGWEHDPRWLLVWLLPLAAMFVWWSFASPKAPRGGPVVRPVAKVIVFGLASLALLDAGHPGWALALLVFSVVINALAQVPAISRLPTDGPRGDSVRTR</sequence>
<feature type="transmembrane region" description="Helical" evidence="1">
    <location>
        <begin position="89"/>
        <end position="110"/>
    </location>
</feature>
<evidence type="ECO:0000256" key="1">
    <source>
        <dbReference type="SAM" id="Phobius"/>
    </source>
</evidence>
<keyword evidence="1" id="KW-0812">Transmembrane</keyword>
<evidence type="ECO:0008006" key="4">
    <source>
        <dbReference type="Google" id="ProtNLM"/>
    </source>
</evidence>
<dbReference type="OrthoDB" id="4556415at2"/>
<dbReference type="AlphaFoldDB" id="A0A1J4N8R0"/>
<keyword evidence="1" id="KW-1133">Transmembrane helix</keyword>
<feature type="transmembrane region" description="Helical" evidence="1">
    <location>
        <begin position="37"/>
        <end position="54"/>
    </location>
</feature>
<dbReference type="Proteomes" id="UP000033772">
    <property type="component" value="Unassembled WGS sequence"/>
</dbReference>
<name>A0A1J4N8R0_9ACTN</name>
<evidence type="ECO:0000313" key="2">
    <source>
        <dbReference type="EMBL" id="OIJ27870.1"/>
    </source>
</evidence>
<organism evidence="2 3">
    <name type="scientific">Nocardioides luteus</name>
    <dbReference type="NCBI Taxonomy" id="1844"/>
    <lineage>
        <taxon>Bacteria</taxon>
        <taxon>Bacillati</taxon>
        <taxon>Actinomycetota</taxon>
        <taxon>Actinomycetes</taxon>
        <taxon>Propionibacteriales</taxon>
        <taxon>Nocardioidaceae</taxon>
        <taxon>Nocardioides</taxon>
    </lineage>
</organism>
<dbReference type="RefSeq" id="WP_052693471.1">
    <property type="nucleotide sequence ID" value="NZ_JZDQ02000006.1"/>
</dbReference>
<accession>A0A1J4N8R0</accession>
<protein>
    <recommendedName>
        <fullName evidence="4">DUF2568 domain-containing protein</fullName>
    </recommendedName>
</protein>
<feature type="transmembrane region" description="Helical" evidence="1">
    <location>
        <begin position="7"/>
        <end position="31"/>
    </location>
</feature>
<feature type="transmembrane region" description="Helical" evidence="1">
    <location>
        <begin position="66"/>
        <end position="83"/>
    </location>
</feature>
<keyword evidence="1" id="KW-0472">Membrane</keyword>
<keyword evidence="3" id="KW-1185">Reference proteome</keyword>
<dbReference type="Pfam" id="PF10823">
    <property type="entry name" value="DUF2568"/>
    <property type="match status" value="1"/>
</dbReference>
<dbReference type="EMBL" id="JZDQ02000006">
    <property type="protein sequence ID" value="OIJ27870.1"/>
    <property type="molecule type" value="Genomic_DNA"/>
</dbReference>
<proteinExistence type="predicted"/>
<dbReference type="InterPro" id="IPR021214">
    <property type="entry name" value="DUF2568"/>
</dbReference>
<gene>
    <name evidence="2" type="ORF">UG56_005860</name>
</gene>
<reference evidence="2" key="1">
    <citation type="submission" date="2016-10" db="EMBL/GenBank/DDBJ databases">
        <title>Draft Genome Sequence of Nocardioides luteus Strain BAFB, an Alkane-Degrading Bacterium Isolated from JP-7 Polluted Soil.</title>
        <authorList>
            <person name="Brown L."/>
            <person name="Ruiz O.N."/>
            <person name="Gunasekera T."/>
        </authorList>
    </citation>
    <scope>NUCLEOTIDE SEQUENCE [LARGE SCALE GENOMIC DNA]</scope>
    <source>
        <strain evidence="2">BAFB</strain>
    </source>
</reference>
<comment type="caution">
    <text evidence="2">The sequence shown here is derived from an EMBL/GenBank/DDBJ whole genome shotgun (WGS) entry which is preliminary data.</text>
</comment>